<dbReference type="Proteomes" id="UP000245708">
    <property type="component" value="Unassembled WGS sequence"/>
</dbReference>
<dbReference type="EMBL" id="QGGW01000010">
    <property type="protein sequence ID" value="PWK58161.1"/>
    <property type="molecule type" value="Genomic_DNA"/>
</dbReference>
<feature type="domain" description="ABM" evidence="1">
    <location>
        <begin position="2"/>
        <end position="97"/>
    </location>
</feature>
<keyword evidence="3" id="KW-1185">Reference proteome</keyword>
<comment type="caution">
    <text evidence="2">The sequence shown here is derived from an EMBL/GenBank/DDBJ whole genome shotgun (WGS) entry which is preliminary data.</text>
</comment>
<organism evidence="2 3">
    <name type="scientific">Roseicyclus mahoneyensis</name>
    <dbReference type="NCBI Taxonomy" id="164332"/>
    <lineage>
        <taxon>Bacteria</taxon>
        <taxon>Pseudomonadati</taxon>
        <taxon>Pseudomonadota</taxon>
        <taxon>Alphaproteobacteria</taxon>
        <taxon>Rhodobacterales</taxon>
        <taxon>Roseobacteraceae</taxon>
        <taxon>Roseicyclus</taxon>
    </lineage>
</organism>
<accession>A0A316GB74</accession>
<dbReference type="InterPro" id="IPR050404">
    <property type="entry name" value="Heme-degrading_MO"/>
</dbReference>
<evidence type="ECO:0000313" key="3">
    <source>
        <dbReference type="Proteomes" id="UP000245708"/>
    </source>
</evidence>
<dbReference type="PANTHER" id="PTHR34474">
    <property type="entry name" value="SIGNAL TRANSDUCTION PROTEIN TRAP"/>
    <property type="match status" value="1"/>
</dbReference>
<keyword evidence="2" id="KW-0503">Monooxygenase</keyword>
<keyword evidence="2" id="KW-0560">Oxidoreductase</keyword>
<dbReference type="Pfam" id="PF03992">
    <property type="entry name" value="ABM"/>
    <property type="match status" value="1"/>
</dbReference>
<sequence>MYLAMNRFTVRPENAPAFEALWLGRDSHLREMEGFVEFHMLKSKERDDGTILYASHTVWESEAAFSAWTRSEQFRAAHANAGGTRKLHEGSPSFEGFTAIQRISSTAA</sequence>
<dbReference type="AlphaFoldDB" id="A0A316GB74"/>
<reference evidence="2 3" key="1">
    <citation type="submission" date="2018-05" db="EMBL/GenBank/DDBJ databases">
        <title>Genomic Encyclopedia of Type Strains, Phase IV (KMG-IV): sequencing the most valuable type-strain genomes for metagenomic binning, comparative biology and taxonomic classification.</title>
        <authorList>
            <person name="Goeker M."/>
        </authorList>
    </citation>
    <scope>NUCLEOTIDE SEQUENCE [LARGE SCALE GENOMIC DNA]</scope>
    <source>
        <strain evidence="2 3">DSM 16097</strain>
    </source>
</reference>
<dbReference type="InterPro" id="IPR007138">
    <property type="entry name" value="ABM_dom"/>
</dbReference>
<dbReference type="PANTHER" id="PTHR34474:SF2">
    <property type="entry name" value="SIGNAL TRANSDUCTION PROTEIN TRAP"/>
    <property type="match status" value="1"/>
</dbReference>
<dbReference type="PROSITE" id="PS51725">
    <property type="entry name" value="ABM"/>
    <property type="match status" value="1"/>
</dbReference>
<dbReference type="InterPro" id="IPR011008">
    <property type="entry name" value="Dimeric_a/b-barrel"/>
</dbReference>
<evidence type="ECO:0000313" key="2">
    <source>
        <dbReference type="EMBL" id="PWK58161.1"/>
    </source>
</evidence>
<evidence type="ECO:0000259" key="1">
    <source>
        <dbReference type="PROSITE" id="PS51725"/>
    </source>
</evidence>
<dbReference type="SUPFAM" id="SSF54909">
    <property type="entry name" value="Dimeric alpha+beta barrel"/>
    <property type="match status" value="1"/>
</dbReference>
<gene>
    <name evidence="2" type="ORF">C7455_110102</name>
</gene>
<dbReference type="GO" id="GO:0004497">
    <property type="term" value="F:monooxygenase activity"/>
    <property type="evidence" value="ECO:0007669"/>
    <property type="project" value="UniProtKB-KW"/>
</dbReference>
<name>A0A316GB74_9RHOB</name>
<protein>
    <submittedName>
        <fullName evidence="2">Heme-degrading monooxygenase HmoA</fullName>
    </submittedName>
</protein>
<proteinExistence type="predicted"/>
<dbReference type="OrthoDB" id="9798115at2"/>
<dbReference type="Gene3D" id="3.30.70.100">
    <property type="match status" value="1"/>
</dbReference>
<dbReference type="RefSeq" id="WP_109670281.1">
    <property type="nucleotide sequence ID" value="NZ_QGGW01000010.1"/>
</dbReference>